<name>A0A165PY36_EXIGL</name>
<dbReference type="OrthoDB" id="437at2759"/>
<evidence type="ECO:0000256" key="9">
    <source>
        <dbReference type="ARBA" id="ARBA00023310"/>
    </source>
</evidence>
<dbReference type="STRING" id="1314781.A0A165PY36"/>
<dbReference type="GO" id="GO:0031966">
    <property type="term" value="C:mitochondrial membrane"/>
    <property type="evidence" value="ECO:0007669"/>
    <property type="project" value="UniProtKB-SubCell"/>
</dbReference>
<organism evidence="10 11">
    <name type="scientific">Exidia glandulosa HHB12029</name>
    <dbReference type="NCBI Taxonomy" id="1314781"/>
    <lineage>
        <taxon>Eukaryota</taxon>
        <taxon>Fungi</taxon>
        <taxon>Dikarya</taxon>
        <taxon>Basidiomycota</taxon>
        <taxon>Agaricomycotina</taxon>
        <taxon>Agaricomycetes</taxon>
        <taxon>Auriculariales</taxon>
        <taxon>Exidiaceae</taxon>
        <taxon>Exidia</taxon>
    </lineage>
</organism>
<comment type="similarity">
    <text evidence="2">Belongs to the ATPase g subunit family.</text>
</comment>
<dbReference type="GO" id="GO:0015986">
    <property type="term" value="P:proton motive force-driven ATP synthesis"/>
    <property type="evidence" value="ECO:0007669"/>
    <property type="project" value="InterPro"/>
</dbReference>
<evidence type="ECO:0000256" key="8">
    <source>
        <dbReference type="ARBA" id="ARBA00023136"/>
    </source>
</evidence>
<keyword evidence="6" id="KW-0406">Ion transport</keyword>
<gene>
    <name evidence="10" type="ORF">EXIGLDRAFT_744338</name>
</gene>
<keyword evidence="7" id="KW-0496">Mitochondrion</keyword>
<evidence type="ECO:0000256" key="3">
    <source>
        <dbReference type="ARBA" id="ARBA00022448"/>
    </source>
</evidence>
<dbReference type="FunCoup" id="A0A165PY36">
    <property type="interactions" value="1"/>
</dbReference>
<protein>
    <submittedName>
        <fullName evidence="10">Uncharacterized protein</fullName>
    </submittedName>
</protein>
<keyword evidence="3" id="KW-0813">Transport</keyword>
<keyword evidence="4" id="KW-0138">CF(0)</keyword>
<sequence length="169" mass="18639">MLVARPLRRLALQRPPLRFNSSATSQAAKTAQETAAKAQEAASKAWTSASAQGAKALNAARDMSGGLGDRVGNMLGSYREPILYNLAVAREVAKQVYLAENLRPPSSLETITTAYKTAWSRLRDFNFWVDVLRSGYWAKLGVYALEAYGIFKIGEIIGRRKLVGYKLQQ</sequence>
<evidence type="ECO:0000256" key="2">
    <source>
        <dbReference type="ARBA" id="ARBA00005699"/>
    </source>
</evidence>
<evidence type="ECO:0000313" key="11">
    <source>
        <dbReference type="Proteomes" id="UP000077266"/>
    </source>
</evidence>
<dbReference type="GO" id="GO:0015078">
    <property type="term" value="F:proton transmembrane transporter activity"/>
    <property type="evidence" value="ECO:0007669"/>
    <property type="project" value="InterPro"/>
</dbReference>
<evidence type="ECO:0000256" key="7">
    <source>
        <dbReference type="ARBA" id="ARBA00023128"/>
    </source>
</evidence>
<comment type="subcellular location">
    <subcellularLocation>
        <location evidence="1">Mitochondrion membrane</location>
    </subcellularLocation>
</comment>
<keyword evidence="11" id="KW-1185">Reference proteome</keyword>
<dbReference type="Proteomes" id="UP000077266">
    <property type="component" value="Unassembled WGS sequence"/>
</dbReference>
<dbReference type="InParanoid" id="A0A165PY36"/>
<evidence type="ECO:0000256" key="6">
    <source>
        <dbReference type="ARBA" id="ARBA00023065"/>
    </source>
</evidence>
<evidence type="ECO:0000256" key="1">
    <source>
        <dbReference type="ARBA" id="ARBA00004325"/>
    </source>
</evidence>
<dbReference type="EMBL" id="KV425886">
    <property type="protein sequence ID" value="KZW02819.1"/>
    <property type="molecule type" value="Genomic_DNA"/>
</dbReference>
<proteinExistence type="inferred from homology"/>
<evidence type="ECO:0000256" key="4">
    <source>
        <dbReference type="ARBA" id="ARBA00022547"/>
    </source>
</evidence>
<dbReference type="GO" id="GO:0045259">
    <property type="term" value="C:proton-transporting ATP synthase complex"/>
    <property type="evidence" value="ECO:0007669"/>
    <property type="project" value="UniProtKB-KW"/>
</dbReference>
<keyword evidence="9" id="KW-0066">ATP synthesis</keyword>
<accession>A0A165PY36</accession>
<keyword evidence="8" id="KW-0472">Membrane</keyword>
<dbReference type="Pfam" id="PF04718">
    <property type="entry name" value="ATP-synt_G"/>
    <property type="match status" value="1"/>
</dbReference>
<dbReference type="AlphaFoldDB" id="A0A165PY36"/>
<dbReference type="InterPro" id="IPR006808">
    <property type="entry name" value="ATP_synth_F0_gsu_mt"/>
</dbReference>
<evidence type="ECO:0000256" key="5">
    <source>
        <dbReference type="ARBA" id="ARBA00022781"/>
    </source>
</evidence>
<evidence type="ECO:0000313" key="10">
    <source>
        <dbReference type="EMBL" id="KZW02819.1"/>
    </source>
</evidence>
<keyword evidence="5" id="KW-0375">Hydrogen ion transport</keyword>
<reference evidence="10 11" key="1">
    <citation type="journal article" date="2016" name="Mol. Biol. Evol.">
        <title>Comparative Genomics of Early-Diverging Mushroom-Forming Fungi Provides Insights into the Origins of Lignocellulose Decay Capabilities.</title>
        <authorList>
            <person name="Nagy L.G."/>
            <person name="Riley R."/>
            <person name="Tritt A."/>
            <person name="Adam C."/>
            <person name="Daum C."/>
            <person name="Floudas D."/>
            <person name="Sun H."/>
            <person name="Yadav J.S."/>
            <person name="Pangilinan J."/>
            <person name="Larsson K.H."/>
            <person name="Matsuura K."/>
            <person name="Barry K."/>
            <person name="Labutti K."/>
            <person name="Kuo R."/>
            <person name="Ohm R.A."/>
            <person name="Bhattacharya S.S."/>
            <person name="Shirouzu T."/>
            <person name="Yoshinaga Y."/>
            <person name="Martin F.M."/>
            <person name="Grigoriev I.V."/>
            <person name="Hibbett D.S."/>
        </authorList>
    </citation>
    <scope>NUCLEOTIDE SEQUENCE [LARGE SCALE GENOMIC DNA]</scope>
    <source>
        <strain evidence="10 11">HHB12029</strain>
    </source>
</reference>